<dbReference type="VEuPathDB" id="FungiDB:BD410DRAFT_83642"/>
<dbReference type="AlphaFoldDB" id="A0A4Y7PL96"/>
<sequence>MIPRSICLYLSAPMTQSLPPRLHQRTQNLLSRKEKIGDGRLPVKLSSPIHRSVGLSLRHRRRNFEKNSQNNFWDSSNSNESRDTLSSLDLVESRQCLDFLKQWIQHFDYFCYSSGPIFAQAVTPPFGSQHPLTRRGIA</sequence>
<protein>
    <submittedName>
        <fullName evidence="1">Uncharacterized protein</fullName>
    </submittedName>
</protein>
<name>A0A4Y7PL96_9AGAM</name>
<proteinExistence type="predicted"/>
<evidence type="ECO:0000313" key="2">
    <source>
        <dbReference type="Proteomes" id="UP000294933"/>
    </source>
</evidence>
<organism evidence="1 2">
    <name type="scientific">Rickenella mellea</name>
    <dbReference type="NCBI Taxonomy" id="50990"/>
    <lineage>
        <taxon>Eukaryota</taxon>
        <taxon>Fungi</taxon>
        <taxon>Dikarya</taxon>
        <taxon>Basidiomycota</taxon>
        <taxon>Agaricomycotina</taxon>
        <taxon>Agaricomycetes</taxon>
        <taxon>Hymenochaetales</taxon>
        <taxon>Rickenellaceae</taxon>
        <taxon>Rickenella</taxon>
    </lineage>
</organism>
<gene>
    <name evidence="1" type="ORF">BD410DRAFT_83642</name>
</gene>
<dbReference type="EMBL" id="ML170260">
    <property type="protein sequence ID" value="TDL15836.1"/>
    <property type="molecule type" value="Genomic_DNA"/>
</dbReference>
<dbReference type="Proteomes" id="UP000294933">
    <property type="component" value="Unassembled WGS sequence"/>
</dbReference>
<reference evidence="1 2" key="1">
    <citation type="submission" date="2018-06" db="EMBL/GenBank/DDBJ databases">
        <title>A transcriptomic atlas of mushroom development highlights an independent origin of complex multicellularity.</title>
        <authorList>
            <consortium name="DOE Joint Genome Institute"/>
            <person name="Krizsan K."/>
            <person name="Almasi E."/>
            <person name="Merenyi Z."/>
            <person name="Sahu N."/>
            <person name="Viragh M."/>
            <person name="Koszo T."/>
            <person name="Mondo S."/>
            <person name="Kiss B."/>
            <person name="Balint B."/>
            <person name="Kues U."/>
            <person name="Barry K."/>
            <person name="Hegedus J.C."/>
            <person name="Henrissat B."/>
            <person name="Johnson J."/>
            <person name="Lipzen A."/>
            <person name="Ohm R."/>
            <person name="Nagy I."/>
            <person name="Pangilinan J."/>
            <person name="Yan J."/>
            <person name="Xiong Y."/>
            <person name="Grigoriev I.V."/>
            <person name="Hibbett D.S."/>
            <person name="Nagy L.G."/>
        </authorList>
    </citation>
    <scope>NUCLEOTIDE SEQUENCE [LARGE SCALE GENOMIC DNA]</scope>
    <source>
        <strain evidence="1 2">SZMC22713</strain>
    </source>
</reference>
<accession>A0A4Y7PL96</accession>
<keyword evidence="2" id="KW-1185">Reference proteome</keyword>
<evidence type="ECO:0000313" key="1">
    <source>
        <dbReference type="EMBL" id="TDL15836.1"/>
    </source>
</evidence>